<dbReference type="Proteomes" id="UP000830395">
    <property type="component" value="Chromosome 9"/>
</dbReference>
<keyword evidence="2" id="KW-1185">Reference proteome</keyword>
<comment type="caution">
    <text evidence="1">The sequence shown here is derived from an EMBL/GenBank/DDBJ whole genome shotgun (WGS) entry which is preliminary data.</text>
</comment>
<evidence type="ECO:0000313" key="1">
    <source>
        <dbReference type="EMBL" id="MCJ8735740.1"/>
    </source>
</evidence>
<protein>
    <submittedName>
        <fullName evidence="1">Uncharacterized protein</fullName>
    </submittedName>
</protein>
<evidence type="ECO:0000313" key="2">
    <source>
        <dbReference type="Proteomes" id="UP000830395"/>
    </source>
</evidence>
<proteinExistence type="predicted"/>
<gene>
    <name evidence="1" type="ORF">PDJAM_G00250900</name>
</gene>
<dbReference type="EMBL" id="CM040983">
    <property type="protein sequence ID" value="MCJ8735740.1"/>
    <property type="molecule type" value="Genomic_DNA"/>
</dbReference>
<accession>A0ACC5YJV6</accession>
<name>A0ACC5YJV6_9TELE</name>
<reference evidence="1" key="1">
    <citation type="submission" date="2020-02" db="EMBL/GenBank/DDBJ databases">
        <title>Genome sequencing of the panga catfish, Pangasius djambal.</title>
        <authorList>
            <person name="Wen M."/>
            <person name="Zahm M."/>
            <person name="Roques C."/>
            <person name="Cabau C."/>
            <person name="Klopp C."/>
            <person name="Donnadieu C."/>
            <person name="Jouanno E."/>
            <person name="Avarre J.-C."/>
            <person name="Campet M."/>
            <person name="Ha T."/>
            <person name="Dugue R."/>
            <person name="Lampietro C."/>
            <person name="Louis A."/>
            <person name="Herpin A."/>
            <person name="Echchiki A."/>
            <person name="Berthelot C."/>
            <person name="Parey E."/>
            <person name="Roest-Crollius H."/>
            <person name="Braasch I."/>
            <person name="Postlethwait J.H."/>
            <person name="Bobe J."/>
            <person name="Montfort J."/>
            <person name="Bouchez O."/>
            <person name="Begum T."/>
            <person name="Schartl M."/>
            <person name="Gustiano R."/>
            <person name="Guiguen Y."/>
        </authorList>
    </citation>
    <scope>NUCLEOTIDE SEQUENCE</scope>
    <source>
        <strain evidence="1">Pdj_M5554</strain>
    </source>
</reference>
<organism evidence="1 2">
    <name type="scientific">Pangasius djambal</name>
    <dbReference type="NCBI Taxonomy" id="1691987"/>
    <lineage>
        <taxon>Eukaryota</taxon>
        <taxon>Metazoa</taxon>
        <taxon>Chordata</taxon>
        <taxon>Craniata</taxon>
        <taxon>Vertebrata</taxon>
        <taxon>Euteleostomi</taxon>
        <taxon>Actinopterygii</taxon>
        <taxon>Neopterygii</taxon>
        <taxon>Teleostei</taxon>
        <taxon>Ostariophysi</taxon>
        <taxon>Siluriformes</taxon>
        <taxon>Pangasiidae</taxon>
        <taxon>Pangasius</taxon>
    </lineage>
</organism>
<sequence length="51" mass="5576">MITSGPGAQAKHKTKSQRTGPEDMGNQDPKHTQRKLSGGLMMVWTLLKILA</sequence>